<evidence type="ECO:0000256" key="11">
    <source>
        <dbReference type="PIRSR" id="PIRSR602401-1"/>
    </source>
</evidence>
<keyword evidence="6 11" id="KW-0479">Metal-binding</keyword>
<evidence type="ECO:0000256" key="4">
    <source>
        <dbReference type="ARBA" id="ARBA00022617"/>
    </source>
</evidence>
<dbReference type="InterPro" id="IPR036396">
    <property type="entry name" value="Cyt_P450_sf"/>
</dbReference>
<dbReference type="Pfam" id="PF00067">
    <property type="entry name" value="p450"/>
    <property type="match status" value="1"/>
</dbReference>
<dbReference type="InterPro" id="IPR002401">
    <property type="entry name" value="Cyt_P450_E_grp-I"/>
</dbReference>
<comment type="caution">
    <text evidence="14">The sequence shown here is derived from an EMBL/GenBank/DDBJ whole genome shotgun (WGS) entry which is preliminary data.</text>
</comment>
<evidence type="ECO:0008006" key="16">
    <source>
        <dbReference type="Google" id="ProtNLM"/>
    </source>
</evidence>
<gene>
    <name evidence="14" type="ORF">KC19_3G023100</name>
</gene>
<dbReference type="InterPro" id="IPR001128">
    <property type="entry name" value="Cyt_P450"/>
</dbReference>
<dbReference type="PRINTS" id="PR00385">
    <property type="entry name" value="P450"/>
</dbReference>
<keyword evidence="4 11" id="KW-0349">Heme</keyword>
<dbReference type="SUPFAM" id="SSF48264">
    <property type="entry name" value="Cytochrome P450"/>
    <property type="match status" value="1"/>
</dbReference>
<dbReference type="GO" id="GO:0005506">
    <property type="term" value="F:iron ion binding"/>
    <property type="evidence" value="ECO:0007669"/>
    <property type="project" value="InterPro"/>
</dbReference>
<keyword evidence="9 11" id="KW-0408">Iron</keyword>
<evidence type="ECO:0000256" key="5">
    <source>
        <dbReference type="ARBA" id="ARBA00022692"/>
    </source>
</evidence>
<dbReference type="GO" id="GO:0016705">
    <property type="term" value="F:oxidoreductase activity, acting on paired donors, with incorporation or reduction of molecular oxygen"/>
    <property type="evidence" value="ECO:0007669"/>
    <property type="project" value="InterPro"/>
</dbReference>
<evidence type="ECO:0000256" key="7">
    <source>
        <dbReference type="ARBA" id="ARBA00022989"/>
    </source>
</evidence>
<dbReference type="PANTHER" id="PTHR47944:SF16">
    <property type="entry name" value="CYTOCHROME P450 FAMILY 1 SUBFAMILY A POLYPEPTIDE 1"/>
    <property type="match status" value="1"/>
</dbReference>
<dbReference type="GO" id="GO:0004497">
    <property type="term" value="F:monooxygenase activity"/>
    <property type="evidence" value="ECO:0007669"/>
    <property type="project" value="UniProtKB-KW"/>
</dbReference>
<comment type="subcellular location">
    <subcellularLocation>
        <location evidence="2">Membrane</location>
        <topology evidence="2">Single-pass membrane protein</topology>
    </subcellularLocation>
</comment>
<sequence length="541" mass="61397">MEYLQDVLERVWFVNWRAGCRNGAQSIVVTVVLAVMMLMLVVRLQRPRRKLPPSPAGAWPIVGHFALLGKQPHVSMANLANKYGAIYSLRLGSIPAIVVSSPELAREVLQVQDKAWASRPTRLIQAEYFSYNHKGISFAQYTPMWRLLRKIATLELFTAKRLEASHALREEEMQHMIRSIMHNAKLGTTVNVKSKLSMMVGNQIFRMVLNRRLSGEEGDQDAESLEFRYIVQEMQQKKGLFMPGDFVSWLRPFDIGGIERHIKAVQRRWDAFLDKVLHEHEEKQRKGAIAESDKDMVDVLLHTMHTQDPKESVRLDVDNIKATVMSILAAGVDTSIVTTEWGMSELVRNPHVLQKLTSELDAVVGRDRMVQETDIPNLKYLQAVIKEVFRLHPPAPLLLPHESLQDTEIAGYHVPAGTRLFIHVHAMGRSPAVWTNPLEFDPERFVNEPEIDLRGTDFRLIPFGSGRRACPAITLGTVSVQWTTAMLVQAFEWSLHPGESCKDLDMTETFGITTARASPLILHATPRLRTQLYTAWSEALL</sequence>
<dbReference type="PANTHER" id="PTHR47944">
    <property type="entry name" value="CYTOCHROME P450 98A9"/>
    <property type="match status" value="1"/>
</dbReference>
<organism evidence="14 15">
    <name type="scientific">Ceratodon purpureus</name>
    <name type="common">Fire moss</name>
    <name type="synonym">Dicranum purpureum</name>
    <dbReference type="NCBI Taxonomy" id="3225"/>
    <lineage>
        <taxon>Eukaryota</taxon>
        <taxon>Viridiplantae</taxon>
        <taxon>Streptophyta</taxon>
        <taxon>Embryophyta</taxon>
        <taxon>Bryophyta</taxon>
        <taxon>Bryophytina</taxon>
        <taxon>Bryopsida</taxon>
        <taxon>Dicranidae</taxon>
        <taxon>Pseudoditrichales</taxon>
        <taxon>Ditrichaceae</taxon>
        <taxon>Ceratodon</taxon>
    </lineage>
</organism>
<evidence type="ECO:0000256" key="12">
    <source>
        <dbReference type="RuleBase" id="RU000461"/>
    </source>
</evidence>
<dbReference type="CDD" id="cd20618">
    <property type="entry name" value="CYP71_clan"/>
    <property type="match status" value="1"/>
</dbReference>
<keyword evidence="12" id="KW-0503">Monooxygenase</keyword>
<dbReference type="Gene3D" id="1.10.630.10">
    <property type="entry name" value="Cytochrome P450"/>
    <property type="match status" value="1"/>
</dbReference>
<comment type="similarity">
    <text evidence="3 12">Belongs to the cytochrome P450 family.</text>
</comment>
<keyword evidence="7 13" id="KW-1133">Transmembrane helix</keyword>
<keyword evidence="10 13" id="KW-0472">Membrane</keyword>
<feature type="transmembrane region" description="Helical" evidence="13">
    <location>
        <begin position="23"/>
        <end position="42"/>
    </location>
</feature>
<evidence type="ECO:0000256" key="6">
    <source>
        <dbReference type="ARBA" id="ARBA00022723"/>
    </source>
</evidence>
<evidence type="ECO:0000256" key="9">
    <source>
        <dbReference type="ARBA" id="ARBA00023004"/>
    </source>
</evidence>
<dbReference type="PRINTS" id="PR00463">
    <property type="entry name" value="EP450I"/>
</dbReference>
<evidence type="ECO:0000256" key="13">
    <source>
        <dbReference type="SAM" id="Phobius"/>
    </source>
</evidence>
<dbReference type="EMBL" id="CM026423">
    <property type="protein sequence ID" value="KAG0581957.1"/>
    <property type="molecule type" value="Genomic_DNA"/>
</dbReference>
<dbReference type="InterPro" id="IPR017972">
    <property type="entry name" value="Cyt_P450_CS"/>
</dbReference>
<evidence type="ECO:0000313" key="15">
    <source>
        <dbReference type="Proteomes" id="UP000822688"/>
    </source>
</evidence>
<proteinExistence type="inferred from homology"/>
<keyword evidence="5 13" id="KW-0812">Transmembrane</keyword>
<dbReference type="Proteomes" id="UP000822688">
    <property type="component" value="Chromosome 3"/>
</dbReference>
<dbReference type="AlphaFoldDB" id="A0A8T0IGK9"/>
<evidence type="ECO:0000256" key="3">
    <source>
        <dbReference type="ARBA" id="ARBA00010617"/>
    </source>
</evidence>
<keyword evidence="15" id="KW-1185">Reference proteome</keyword>
<comment type="cofactor">
    <cofactor evidence="1 11">
        <name>heme</name>
        <dbReference type="ChEBI" id="CHEBI:30413"/>
    </cofactor>
</comment>
<feature type="binding site" description="axial binding residue" evidence="11">
    <location>
        <position position="470"/>
    </location>
    <ligand>
        <name>heme</name>
        <dbReference type="ChEBI" id="CHEBI:30413"/>
    </ligand>
    <ligandPart>
        <name>Fe</name>
        <dbReference type="ChEBI" id="CHEBI:18248"/>
    </ligandPart>
</feature>
<accession>A0A8T0IGK9</accession>
<dbReference type="FunFam" id="1.10.630.10:FF:000097">
    <property type="entry name" value="Cytochrome P-450 19"/>
    <property type="match status" value="1"/>
</dbReference>
<dbReference type="GO" id="GO:0016020">
    <property type="term" value="C:membrane"/>
    <property type="evidence" value="ECO:0007669"/>
    <property type="project" value="UniProtKB-SubCell"/>
</dbReference>
<name>A0A8T0IGK9_CERPU</name>
<evidence type="ECO:0000256" key="2">
    <source>
        <dbReference type="ARBA" id="ARBA00004167"/>
    </source>
</evidence>
<dbReference type="PROSITE" id="PS00086">
    <property type="entry name" value="CYTOCHROME_P450"/>
    <property type="match status" value="1"/>
</dbReference>
<evidence type="ECO:0000256" key="8">
    <source>
        <dbReference type="ARBA" id="ARBA00023002"/>
    </source>
</evidence>
<reference evidence="14" key="1">
    <citation type="submission" date="2020-06" db="EMBL/GenBank/DDBJ databases">
        <title>WGS assembly of Ceratodon purpureus strain R40.</title>
        <authorList>
            <person name="Carey S.B."/>
            <person name="Jenkins J."/>
            <person name="Shu S."/>
            <person name="Lovell J.T."/>
            <person name="Sreedasyam A."/>
            <person name="Maumus F."/>
            <person name="Tiley G.P."/>
            <person name="Fernandez-Pozo N."/>
            <person name="Barry K."/>
            <person name="Chen C."/>
            <person name="Wang M."/>
            <person name="Lipzen A."/>
            <person name="Daum C."/>
            <person name="Saski C.A."/>
            <person name="Payton A.C."/>
            <person name="Mcbreen J.C."/>
            <person name="Conrad R.E."/>
            <person name="Kollar L.M."/>
            <person name="Olsson S."/>
            <person name="Huttunen S."/>
            <person name="Landis J.B."/>
            <person name="Wickett N.J."/>
            <person name="Johnson M.G."/>
            <person name="Rensing S.A."/>
            <person name="Grimwood J."/>
            <person name="Schmutz J."/>
            <person name="Mcdaniel S.F."/>
        </authorList>
    </citation>
    <scope>NUCLEOTIDE SEQUENCE</scope>
    <source>
        <strain evidence="14">R40</strain>
    </source>
</reference>
<evidence type="ECO:0000256" key="1">
    <source>
        <dbReference type="ARBA" id="ARBA00001971"/>
    </source>
</evidence>
<keyword evidence="8 12" id="KW-0560">Oxidoreductase</keyword>
<dbReference type="GO" id="GO:0020037">
    <property type="term" value="F:heme binding"/>
    <property type="evidence" value="ECO:0007669"/>
    <property type="project" value="InterPro"/>
</dbReference>
<evidence type="ECO:0000313" key="14">
    <source>
        <dbReference type="EMBL" id="KAG0581957.1"/>
    </source>
</evidence>
<evidence type="ECO:0000256" key="10">
    <source>
        <dbReference type="ARBA" id="ARBA00023136"/>
    </source>
</evidence>
<protein>
    <recommendedName>
        <fullName evidence="16">Cytochrome P450</fullName>
    </recommendedName>
</protein>